<dbReference type="GO" id="GO:0004799">
    <property type="term" value="F:thymidylate synthase activity"/>
    <property type="evidence" value="ECO:0007669"/>
    <property type="project" value="TreeGrafter"/>
</dbReference>
<reference evidence="1 2" key="1">
    <citation type="submission" date="2020-07" db="EMBL/GenBank/DDBJ databases">
        <title>Streptomyces phage Genome sequencing and assembly.</title>
        <authorList>
            <person name="Sharma V."/>
            <person name="Hardy A."/>
            <person name="Frunzke J."/>
        </authorList>
    </citation>
    <scope>NUCLEOTIDE SEQUENCE [LARGE SCALE GENOMIC DNA]</scope>
</reference>
<organism evidence="1 2">
    <name type="scientific">Streptomyces phage Coruscant</name>
    <dbReference type="NCBI Taxonomy" id="2739834"/>
    <lineage>
        <taxon>Viruses</taxon>
        <taxon>Duplodnaviria</taxon>
        <taxon>Heunggongvirae</taxon>
        <taxon>Uroviricota</taxon>
        <taxon>Caudoviricetes</taxon>
        <taxon>Stanwilliamsviridae</taxon>
        <taxon>Boydwoodruffvirinae</taxon>
        <taxon>Coruscantvirus</taxon>
        <taxon>Coruscantvirus coruscant</taxon>
    </lineage>
</organism>
<dbReference type="InterPro" id="IPR003669">
    <property type="entry name" value="Thymidylate_synthase_ThyX"/>
</dbReference>
<protein>
    <submittedName>
        <fullName evidence="1">ThyX-like thymidylate synthase</fullName>
    </submittedName>
</protein>
<name>A0A7G4AVW8_9CAUD</name>
<dbReference type="PROSITE" id="PS51331">
    <property type="entry name" value="THYX"/>
    <property type="match status" value="1"/>
</dbReference>
<dbReference type="NCBIfam" id="TIGR02170">
    <property type="entry name" value="thyX"/>
    <property type="match status" value="1"/>
</dbReference>
<gene>
    <name evidence="1" type="ORF">HUN41_00028</name>
</gene>
<dbReference type="GO" id="GO:0050660">
    <property type="term" value="F:flavin adenine dinucleotide binding"/>
    <property type="evidence" value="ECO:0007669"/>
    <property type="project" value="InterPro"/>
</dbReference>
<accession>A0A7G4AVW8</accession>
<keyword evidence="2" id="KW-1185">Reference proteome</keyword>
<evidence type="ECO:0000313" key="1">
    <source>
        <dbReference type="EMBL" id="QMP84158.1"/>
    </source>
</evidence>
<dbReference type="GO" id="GO:0006231">
    <property type="term" value="P:dTMP biosynthetic process"/>
    <property type="evidence" value="ECO:0007669"/>
    <property type="project" value="InterPro"/>
</dbReference>
<proteinExistence type="predicted"/>
<dbReference type="CDD" id="cd20175">
    <property type="entry name" value="ThyX"/>
    <property type="match status" value="1"/>
</dbReference>
<dbReference type="PANTHER" id="PTHR34934:SF1">
    <property type="entry name" value="FLAVIN-DEPENDENT THYMIDYLATE SYNTHASE"/>
    <property type="match status" value="1"/>
</dbReference>
<dbReference type="EMBL" id="MT711976">
    <property type="protein sequence ID" value="QMP84158.1"/>
    <property type="molecule type" value="Genomic_DNA"/>
</dbReference>
<dbReference type="PANTHER" id="PTHR34934">
    <property type="entry name" value="FLAVIN-DEPENDENT THYMIDYLATE SYNTHASE"/>
    <property type="match status" value="1"/>
</dbReference>
<dbReference type="Pfam" id="PF02511">
    <property type="entry name" value="Thy1"/>
    <property type="match status" value="1"/>
</dbReference>
<dbReference type="GO" id="GO:0050797">
    <property type="term" value="F:thymidylate synthase (FAD) activity"/>
    <property type="evidence" value="ECO:0007669"/>
    <property type="project" value="InterPro"/>
</dbReference>
<dbReference type="Proteomes" id="UP000515922">
    <property type="component" value="Segment"/>
</dbReference>
<sequence>MTKINVLDKGYVTLVDSMGDDLSSVNAARASFDKASDEFSGRDQKLLNFLVREKHMSVFRHATLTFEVYAPLMVARQWFKYAVASAHLEDQQGWNESSRRYITEEPTFYVPGAEEWRTKPDNAKQGSGVPLESGADISGWMWSELGEGRMEYGRHWAELLEDYIVTGENFYNEAMQAGICAEQARLFLPAYGMYVRWRWTTSLATVLHFLAERLEHDAQKEIQDYAKAVLELTETKFPRTCEAVGLA</sequence>
<dbReference type="SUPFAM" id="SSF69796">
    <property type="entry name" value="Thymidylate synthase-complementing protein Thy1"/>
    <property type="match status" value="1"/>
</dbReference>
<dbReference type="InterPro" id="IPR036098">
    <property type="entry name" value="Thymidylate_synthase_ThyX_sf"/>
</dbReference>
<dbReference type="GO" id="GO:0070402">
    <property type="term" value="F:NADPH binding"/>
    <property type="evidence" value="ECO:0007669"/>
    <property type="project" value="TreeGrafter"/>
</dbReference>
<dbReference type="Gene3D" id="3.30.1360.170">
    <property type="match status" value="1"/>
</dbReference>
<evidence type="ECO:0000313" key="2">
    <source>
        <dbReference type="Proteomes" id="UP000515922"/>
    </source>
</evidence>